<comment type="similarity">
    <text evidence="1">Belongs to the ARG7 family.</text>
</comment>
<dbReference type="HOGENOM" id="CLU_031083_1_0_1"/>
<accession>A0A0D3H9M0</accession>
<evidence type="ECO:0000313" key="2">
    <source>
        <dbReference type="EnsemblPlants" id="OBART09G18450.2"/>
    </source>
</evidence>
<dbReference type="PANTHER" id="PTHR31175:SF94">
    <property type="entry name" value="OS09G0547000 PROTEIN"/>
    <property type="match status" value="1"/>
</dbReference>
<dbReference type="Proteomes" id="UP000026960">
    <property type="component" value="Chromosome 9"/>
</dbReference>
<dbReference type="Pfam" id="PF02519">
    <property type="entry name" value="Auxin_inducible"/>
    <property type="match status" value="3"/>
</dbReference>
<name>A0A0D3H9M0_9ORYZ</name>
<dbReference type="Gramene" id="OBART09G18450.2">
    <property type="protein sequence ID" value="OBART09G18450.2"/>
    <property type="gene ID" value="OBART09G18450"/>
</dbReference>
<protein>
    <recommendedName>
        <fullName evidence="4">Auxin-responsive protein</fullName>
    </recommendedName>
</protein>
<evidence type="ECO:0008006" key="4">
    <source>
        <dbReference type="Google" id="ProtNLM"/>
    </source>
</evidence>
<dbReference type="PANTHER" id="PTHR31175">
    <property type="entry name" value="AUXIN-RESPONSIVE FAMILY PROTEIN"/>
    <property type="match status" value="1"/>
</dbReference>
<keyword evidence="3" id="KW-1185">Reference proteome</keyword>
<reference evidence="2" key="2">
    <citation type="submission" date="2015-03" db="UniProtKB">
        <authorList>
            <consortium name="EnsemblPlants"/>
        </authorList>
    </citation>
    <scope>IDENTIFICATION</scope>
</reference>
<proteinExistence type="inferred from homology"/>
<evidence type="ECO:0000313" key="3">
    <source>
        <dbReference type="Proteomes" id="UP000026960"/>
    </source>
</evidence>
<dbReference type="GO" id="GO:0009733">
    <property type="term" value="P:response to auxin"/>
    <property type="evidence" value="ECO:0007669"/>
    <property type="project" value="InterPro"/>
</dbReference>
<dbReference type="AlphaFoldDB" id="A0A0D3H9M0"/>
<reference evidence="2" key="1">
    <citation type="journal article" date="2009" name="Rice">
        <title>De Novo Next Generation Sequencing of Plant Genomes.</title>
        <authorList>
            <person name="Rounsley S."/>
            <person name="Marri P.R."/>
            <person name="Yu Y."/>
            <person name="He R."/>
            <person name="Sisneros N."/>
            <person name="Goicoechea J.L."/>
            <person name="Lee S.J."/>
            <person name="Angelova A."/>
            <person name="Kudrna D."/>
            <person name="Luo M."/>
            <person name="Affourtit J."/>
            <person name="Desany B."/>
            <person name="Knight J."/>
            <person name="Niazi F."/>
            <person name="Egholm M."/>
            <person name="Wing R.A."/>
        </authorList>
    </citation>
    <scope>NUCLEOTIDE SEQUENCE [LARGE SCALE GENOMIC DNA]</scope>
    <source>
        <strain evidence="2">cv. IRGC 105608</strain>
    </source>
</reference>
<organism evidence="2">
    <name type="scientific">Oryza barthii</name>
    <dbReference type="NCBI Taxonomy" id="65489"/>
    <lineage>
        <taxon>Eukaryota</taxon>
        <taxon>Viridiplantae</taxon>
        <taxon>Streptophyta</taxon>
        <taxon>Embryophyta</taxon>
        <taxon>Tracheophyta</taxon>
        <taxon>Spermatophyta</taxon>
        <taxon>Magnoliopsida</taxon>
        <taxon>Liliopsida</taxon>
        <taxon>Poales</taxon>
        <taxon>Poaceae</taxon>
        <taxon>BOP clade</taxon>
        <taxon>Oryzoideae</taxon>
        <taxon>Oryzeae</taxon>
        <taxon>Oryzinae</taxon>
        <taxon>Oryza</taxon>
    </lineage>
</organism>
<dbReference type="EnsemblPlants" id="OBART09G18450.2">
    <property type="protein sequence ID" value="OBART09G18450.2"/>
    <property type="gene ID" value="OBART09G18450"/>
</dbReference>
<evidence type="ECO:0000256" key="1">
    <source>
        <dbReference type="ARBA" id="ARBA00006974"/>
    </source>
</evidence>
<dbReference type="InterPro" id="IPR003676">
    <property type="entry name" value="SAUR_fam"/>
</dbReference>
<sequence length="518" mass="56669">MIRAKKLAQLAKKLQLRMTSAGGSGQKAVAADDCCSTASSSLAGKGHCAVYTADGARFEVPLPYLGTAVFGDLLTMSREEFGFAGDDGRITLPCDASVMEYVMCLISRDASEEVERAFLSSMARPCRNVGVISHRFAVCIKVQDQMVPKKKKKSSRTMIHAKKLAQLARKLQQKMVSARGGRHTSSATDDCCSTSSLAGKGHCTVYTADGARFEVPLPYLGTMVFGELLMMSQEEFGFAGDDGRITLPCDASVMEYVLCLLRRDASEEVERAFLSSMARPCHNVRVFSHQLAYYSTSPIIESVAVAPSLSEHPVPFKSQYHTVSNWNSCAATFVAMSPLVLPTTLAAHALSSLPSPINPLPSQHNHFICKQHSNLSVSTSFLQSKSSFSQEHRRTMISSRKLAQLGKKWQRMVASSGRQTASIDGCCSTATAYVADKGHCVLYTTDGARFEVPLMYLNTAIFCELLRVSQEEFGFASNNKITLPCDASVMEYVMCLIRRDASEEIEKALLSSITQKWH</sequence>